<dbReference type="AlphaFoldDB" id="L2F7R0"/>
<reference evidence="1 2" key="1">
    <citation type="journal article" date="2013" name="Genome Announc.">
        <title>Genome Sequence of Moraxella macacae 0408225, a Novel Bacterial Species Isolated from a Cynomolgus Macaque with Epistaxis.</title>
        <authorList>
            <person name="Ladner J.T."/>
            <person name="Whitehouse C.A."/>
            <person name="Koroleva G.I."/>
            <person name="Palacios G.F."/>
        </authorList>
    </citation>
    <scope>NUCLEOTIDE SEQUENCE [LARGE SCALE GENOMIC DNA]</scope>
    <source>
        <strain evidence="1 2">0408225</strain>
    </source>
</reference>
<dbReference type="EMBL" id="ANIN01000001">
    <property type="protein sequence ID" value="ELA08955.1"/>
    <property type="molecule type" value="Genomic_DNA"/>
</dbReference>
<accession>L2F7R0</accession>
<dbReference type="RefSeq" id="WP_009501356.1">
    <property type="nucleotide sequence ID" value="NZ_ANIN01000001.1"/>
</dbReference>
<sequence>MSNLENEFGAESFVFETVMRVRHTEIGIGQHLTIDAMVALLAEVRARFLFSKGIKEINAEYQGFVITDVATHFISRAKAREELLFEVGVQNLTERGGDFIFKVTRMYDGSDVARAVMGFVAYDYRLNQEIPLTGALRNAVEAKEFEL</sequence>
<evidence type="ECO:0000313" key="2">
    <source>
        <dbReference type="Proteomes" id="UP000023795"/>
    </source>
</evidence>
<dbReference type="Gene3D" id="3.10.129.10">
    <property type="entry name" value="Hotdog Thioesterase"/>
    <property type="match status" value="1"/>
</dbReference>
<keyword evidence="2" id="KW-1185">Reference proteome</keyword>
<comment type="caution">
    <text evidence="1">The sequence shown here is derived from an EMBL/GenBank/DDBJ whole genome shotgun (WGS) entry which is preliminary data.</text>
</comment>
<protein>
    <submittedName>
        <fullName evidence="1">Thioesterase-like protein</fullName>
    </submittedName>
</protein>
<dbReference type="SUPFAM" id="SSF54637">
    <property type="entry name" value="Thioesterase/thiol ester dehydrase-isomerase"/>
    <property type="match status" value="1"/>
</dbReference>
<gene>
    <name evidence="1" type="ORF">MOMA_01060</name>
</gene>
<dbReference type="OrthoDB" id="333038at2"/>
<proteinExistence type="predicted"/>
<organism evidence="1 2">
    <name type="scientific">Moraxella macacae 0408225</name>
    <dbReference type="NCBI Taxonomy" id="1230338"/>
    <lineage>
        <taxon>Bacteria</taxon>
        <taxon>Pseudomonadati</taxon>
        <taxon>Pseudomonadota</taxon>
        <taxon>Gammaproteobacteria</taxon>
        <taxon>Moraxellales</taxon>
        <taxon>Moraxellaceae</taxon>
        <taxon>Moraxella</taxon>
    </lineage>
</organism>
<dbReference type="STRING" id="1230338.MOMA_01060"/>
<dbReference type="PATRIC" id="fig|1230338.3.peg.233"/>
<dbReference type="InterPro" id="IPR029069">
    <property type="entry name" value="HotDog_dom_sf"/>
</dbReference>
<evidence type="ECO:0000313" key="1">
    <source>
        <dbReference type="EMBL" id="ELA08955.1"/>
    </source>
</evidence>
<name>L2F7R0_9GAMM</name>
<dbReference type="eggNOG" id="COG0824">
    <property type="taxonomic scope" value="Bacteria"/>
</dbReference>
<dbReference type="Proteomes" id="UP000023795">
    <property type="component" value="Unassembled WGS sequence"/>
</dbReference>
<dbReference type="Pfam" id="PF13279">
    <property type="entry name" value="4HBT_2"/>
    <property type="match status" value="1"/>
</dbReference>